<organism evidence="2 3">
    <name type="scientific">Equus caballus</name>
    <name type="common">Horse</name>
    <dbReference type="NCBI Taxonomy" id="9796"/>
    <lineage>
        <taxon>Eukaryota</taxon>
        <taxon>Metazoa</taxon>
        <taxon>Chordata</taxon>
        <taxon>Craniata</taxon>
        <taxon>Vertebrata</taxon>
        <taxon>Euteleostomi</taxon>
        <taxon>Mammalia</taxon>
        <taxon>Eutheria</taxon>
        <taxon>Laurasiatheria</taxon>
        <taxon>Perissodactyla</taxon>
        <taxon>Equidae</taxon>
        <taxon>Equus</taxon>
    </lineage>
</organism>
<evidence type="ECO:0000313" key="2">
    <source>
        <dbReference type="Ensembl" id="ENSECAP00000068331.1"/>
    </source>
</evidence>
<dbReference type="GeneTree" id="ENSGT00940000162306"/>
<dbReference type="SMART" id="SM00349">
    <property type="entry name" value="KRAB"/>
    <property type="match status" value="1"/>
</dbReference>
<dbReference type="PANTHER" id="PTHR23232">
    <property type="entry name" value="KRAB DOMAIN C2H2 ZINC FINGER"/>
    <property type="match status" value="1"/>
</dbReference>
<dbReference type="InterPro" id="IPR036051">
    <property type="entry name" value="KRAB_dom_sf"/>
</dbReference>
<feature type="domain" description="KRAB" evidence="1">
    <location>
        <begin position="100"/>
        <end position="171"/>
    </location>
</feature>
<keyword evidence="3" id="KW-1185">Reference proteome</keyword>
<dbReference type="GO" id="GO:0006355">
    <property type="term" value="P:regulation of DNA-templated transcription"/>
    <property type="evidence" value="ECO:0007669"/>
    <property type="project" value="InterPro"/>
</dbReference>
<reference evidence="2 3" key="1">
    <citation type="journal article" date="2009" name="Science">
        <title>Genome sequence, comparative analysis, and population genetics of the domestic horse.</title>
        <authorList>
            <consortium name="Broad Institute Genome Sequencing Platform"/>
            <consortium name="Broad Institute Whole Genome Assembly Team"/>
            <person name="Wade C.M."/>
            <person name="Giulotto E."/>
            <person name="Sigurdsson S."/>
            <person name="Zoli M."/>
            <person name="Gnerre S."/>
            <person name="Imsland F."/>
            <person name="Lear T.L."/>
            <person name="Adelson D.L."/>
            <person name="Bailey E."/>
            <person name="Bellone R.R."/>
            <person name="Bloecker H."/>
            <person name="Distl O."/>
            <person name="Edgar R.C."/>
            <person name="Garber M."/>
            <person name="Leeb T."/>
            <person name="Mauceli E."/>
            <person name="MacLeod J.N."/>
            <person name="Penedo M.C.T."/>
            <person name="Raison J.M."/>
            <person name="Sharpe T."/>
            <person name="Vogel J."/>
            <person name="Andersson L."/>
            <person name="Antczak D.F."/>
            <person name="Biagi T."/>
            <person name="Binns M.M."/>
            <person name="Chowdhary B.P."/>
            <person name="Coleman S.J."/>
            <person name="Della Valle G."/>
            <person name="Fryc S."/>
            <person name="Guerin G."/>
            <person name="Hasegawa T."/>
            <person name="Hill E.W."/>
            <person name="Jurka J."/>
            <person name="Kiialainen A."/>
            <person name="Lindgren G."/>
            <person name="Liu J."/>
            <person name="Magnani E."/>
            <person name="Mickelson J.R."/>
            <person name="Murray J."/>
            <person name="Nergadze S.G."/>
            <person name="Onofrio R."/>
            <person name="Pedroni S."/>
            <person name="Piras M.F."/>
            <person name="Raudsepp T."/>
            <person name="Rocchi M."/>
            <person name="Roeed K.H."/>
            <person name="Ryder O.A."/>
            <person name="Searle S."/>
            <person name="Skow L."/>
            <person name="Swinburne J.E."/>
            <person name="Syvaenen A.C."/>
            <person name="Tozaki T."/>
            <person name="Valberg S.J."/>
            <person name="Vaudin M."/>
            <person name="White J.R."/>
            <person name="Zody M.C."/>
            <person name="Lander E.S."/>
            <person name="Lindblad-Toh K."/>
        </authorList>
    </citation>
    <scope>NUCLEOTIDE SEQUENCE [LARGE SCALE GENOMIC DNA]</scope>
    <source>
        <strain evidence="2 3">Thoroughbred</strain>
    </source>
</reference>
<dbReference type="Gene3D" id="6.10.140.140">
    <property type="match status" value="1"/>
</dbReference>
<accession>A0A9L0S0G3</accession>
<dbReference type="Proteomes" id="UP000002281">
    <property type="component" value="Chromosome 9"/>
</dbReference>
<reference evidence="2" key="3">
    <citation type="submission" date="2025-09" db="UniProtKB">
        <authorList>
            <consortium name="Ensembl"/>
        </authorList>
    </citation>
    <scope>IDENTIFICATION</scope>
    <source>
        <strain evidence="2">Thoroughbred</strain>
    </source>
</reference>
<gene>
    <name evidence="2" type="primary">ZNF250</name>
</gene>
<dbReference type="CDD" id="cd07765">
    <property type="entry name" value="KRAB_A-box"/>
    <property type="match status" value="1"/>
</dbReference>
<evidence type="ECO:0000313" key="3">
    <source>
        <dbReference type="Proteomes" id="UP000002281"/>
    </source>
</evidence>
<name>A0A9L0S0G3_HORSE</name>
<dbReference type="Pfam" id="PF01352">
    <property type="entry name" value="KRAB"/>
    <property type="match status" value="1"/>
</dbReference>
<reference evidence="2" key="2">
    <citation type="submission" date="2025-08" db="UniProtKB">
        <authorList>
            <consortium name="Ensembl"/>
        </authorList>
    </citation>
    <scope>IDENTIFICATION</scope>
    <source>
        <strain evidence="2">Thoroughbred</strain>
    </source>
</reference>
<dbReference type="PANTHER" id="PTHR23232:SF142">
    <property type="entry name" value="GASTRULA ZINC FINGER PROTEIN XLCGF57.1-LIKE-RELATED"/>
    <property type="match status" value="1"/>
</dbReference>
<dbReference type="AlphaFoldDB" id="A0A9L0S0G3"/>
<dbReference type="InterPro" id="IPR050169">
    <property type="entry name" value="Krueppel_C2H2_ZnF"/>
</dbReference>
<dbReference type="SUPFAM" id="SSF109640">
    <property type="entry name" value="KRAB domain (Kruppel-associated box)"/>
    <property type="match status" value="1"/>
</dbReference>
<dbReference type="Ensembl" id="ENSECAT00000097204.1">
    <property type="protein sequence ID" value="ENSECAP00000068331.1"/>
    <property type="gene ID" value="ENSECAG00000000390.3"/>
</dbReference>
<evidence type="ECO:0000259" key="1">
    <source>
        <dbReference type="PROSITE" id="PS50805"/>
    </source>
</evidence>
<dbReference type="PROSITE" id="PS50805">
    <property type="entry name" value="KRAB"/>
    <property type="match status" value="1"/>
</dbReference>
<proteinExistence type="predicted"/>
<dbReference type="InterPro" id="IPR001909">
    <property type="entry name" value="KRAB"/>
</dbReference>
<sequence length="217" mass="23296">MRQHLLDRPYRLSAPTGEALNGVPMGLRCWIPAQVQSGCGVNDRPPLPGSQGTSAGLFTKVEFSCSPQAPPISIFLRDPRAQVMAAAGLLPPPARPQAEVTFEDVAVLLSQEEWDRLGPAQRGLYRHVMMETYGNVVSLGLPGSKPSIISQLERGEEPWVLDGQGTEKSRGPGSSHSDSLKCDHVTACMQQDSSSCPWAIILKARGSLLIASSCKHG</sequence>
<protein>
    <submittedName>
        <fullName evidence="2">Zinc finger protein 250</fullName>
    </submittedName>
</protein>